<organism evidence="1">
    <name type="scientific">hydrothermal vent metagenome</name>
    <dbReference type="NCBI Taxonomy" id="652676"/>
    <lineage>
        <taxon>unclassified sequences</taxon>
        <taxon>metagenomes</taxon>
        <taxon>ecological metagenomes</taxon>
    </lineage>
</organism>
<protein>
    <recommendedName>
        <fullName evidence="2">DinB family protein</fullName>
    </recommendedName>
</protein>
<dbReference type="InterPro" id="IPR034660">
    <property type="entry name" value="DinB/YfiT-like"/>
</dbReference>
<reference evidence="1" key="1">
    <citation type="submission" date="2018-06" db="EMBL/GenBank/DDBJ databases">
        <authorList>
            <person name="Zhirakovskaya E."/>
        </authorList>
    </citation>
    <scope>NUCLEOTIDE SEQUENCE</scope>
</reference>
<accession>A0A3B0QXF8</accession>
<name>A0A3B0QXF8_9ZZZZ</name>
<sequence>MNIIIQSSIKTLQKTRVLLSILSDDELSNASVAPYYSGIGSHIRHILDFYDCALNITSENKIDLTNRSRNSDVETKCDVALQYLDQIINKLESIEGKIDYDVIVIDDLGLGKIEMKYTFEALIAQANSHTIHHYAIINYILESIGIKFGDDNFGFNPTTPKKAVLN</sequence>
<dbReference type="SUPFAM" id="SSF109854">
    <property type="entry name" value="DinB/YfiT-like putative metalloenzymes"/>
    <property type="match status" value="1"/>
</dbReference>
<dbReference type="EMBL" id="UOEB01000281">
    <property type="protein sequence ID" value="VAV86050.1"/>
    <property type="molecule type" value="Genomic_DNA"/>
</dbReference>
<dbReference type="AlphaFoldDB" id="A0A3B0QXF8"/>
<gene>
    <name evidence="1" type="ORF">MNBD_BACTEROID02-1295</name>
</gene>
<evidence type="ECO:0000313" key="1">
    <source>
        <dbReference type="EMBL" id="VAV86050.1"/>
    </source>
</evidence>
<proteinExistence type="predicted"/>
<dbReference type="Gene3D" id="1.20.120.450">
    <property type="entry name" value="dinb family like domain"/>
    <property type="match status" value="1"/>
</dbReference>
<evidence type="ECO:0008006" key="2">
    <source>
        <dbReference type="Google" id="ProtNLM"/>
    </source>
</evidence>